<proteinExistence type="predicted"/>
<organism evidence="2 3">
    <name type="scientific">Candidatus Dehalogenimonas loeffleri</name>
    <dbReference type="NCBI Taxonomy" id="3127115"/>
    <lineage>
        <taxon>Bacteria</taxon>
        <taxon>Bacillati</taxon>
        <taxon>Chloroflexota</taxon>
        <taxon>Dehalococcoidia</taxon>
        <taxon>Dehalococcoidales</taxon>
        <taxon>Dehalococcoidaceae</taxon>
        <taxon>Dehalogenimonas</taxon>
    </lineage>
</organism>
<dbReference type="EMBL" id="CP146612">
    <property type="protein sequence ID" value="WWX25547.1"/>
    <property type="molecule type" value="Genomic_DNA"/>
</dbReference>
<dbReference type="Pfam" id="PF03351">
    <property type="entry name" value="DOMON"/>
    <property type="match status" value="1"/>
</dbReference>
<gene>
    <name evidence="2" type="ORF">V8247_00835</name>
</gene>
<dbReference type="PROSITE" id="PS51257">
    <property type="entry name" value="PROKAR_LIPOPROTEIN"/>
    <property type="match status" value="1"/>
</dbReference>
<protein>
    <submittedName>
        <fullName evidence="2">DOMON domain-containing protein</fullName>
    </submittedName>
</protein>
<dbReference type="RefSeq" id="WP_338737806.1">
    <property type="nucleotide sequence ID" value="NZ_CP146612.1"/>
</dbReference>
<keyword evidence="3" id="KW-1185">Reference proteome</keyword>
<dbReference type="PROSITE" id="PS50836">
    <property type="entry name" value="DOMON"/>
    <property type="match status" value="1"/>
</dbReference>
<dbReference type="CDD" id="cd09631">
    <property type="entry name" value="DOMON_DOH"/>
    <property type="match status" value="1"/>
</dbReference>
<sequence>MNKLISLLLLGSVIAVIGCGPEAPEPDPVTEGWQADGVISPGEYSRLNIFDNGNYELHHHVADGYIYVGIKANTAGWVAVGFISGISLTQVDFNIGVVTGSRATVYDHFAAEHPGEHEDDRFLGGTADILEYGGSETDGVTVIEFKRLLKTGDTVTDTEISVGNRIVMWAYGALDDIIYHAAKGFEQIRIG</sequence>
<feature type="domain" description="DOMON" evidence="1">
    <location>
        <begin position="53"/>
        <end position="172"/>
    </location>
</feature>
<dbReference type="InterPro" id="IPR045266">
    <property type="entry name" value="DOH_DOMON"/>
</dbReference>
<evidence type="ECO:0000313" key="3">
    <source>
        <dbReference type="Proteomes" id="UP001375370"/>
    </source>
</evidence>
<dbReference type="Proteomes" id="UP001375370">
    <property type="component" value="Chromosome"/>
</dbReference>
<evidence type="ECO:0000313" key="2">
    <source>
        <dbReference type="EMBL" id="WWX25547.1"/>
    </source>
</evidence>
<reference evidence="2 3" key="1">
    <citation type="submission" date="2024-03" db="EMBL/GenBank/DDBJ databases">
        <title>A Dehalogenimonas Isolated from Estuarine Sediments Dihaloeliminates Chlorinated Alkanes.</title>
        <authorList>
            <person name="Yang Y."/>
            <person name="Wang H."/>
        </authorList>
    </citation>
    <scope>NUCLEOTIDE SEQUENCE [LARGE SCALE GENOMIC DNA]</scope>
    <source>
        <strain evidence="2 3">W</strain>
    </source>
</reference>
<name>A0ABZ2J7J2_9CHLR</name>
<accession>A0ABZ2J7J2</accession>
<dbReference type="InterPro" id="IPR005018">
    <property type="entry name" value="DOMON_domain"/>
</dbReference>
<evidence type="ECO:0000259" key="1">
    <source>
        <dbReference type="PROSITE" id="PS50836"/>
    </source>
</evidence>